<dbReference type="InParanoid" id="A0A024G2E4"/>
<dbReference type="STRING" id="65357.A0A024G2E4"/>
<keyword evidence="8" id="KW-0445">Lipid transport</keyword>
<protein>
    <recommendedName>
        <fullName evidence="4">Autophagy-related protein 2</fullName>
    </recommendedName>
</protein>
<keyword evidence="5" id="KW-0813">Transport</keyword>
<dbReference type="PANTHER" id="PTHR13190:SF1">
    <property type="entry name" value="AUTOPHAGY-RELATED 2, ISOFORM A"/>
    <property type="match status" value="1"/>
</dbReference>
<dbReference type="GO" id="GO:0043495">
    <property type="term" value="F:protein-membrane adaptor activity"/>
    <property type="evidence" value="ECO:0007669"/>
    <property type="project" value="TreeGrafter"/>
</dbReference>
<evidence type="ECO:0000256" key="8">
    <source>
        <dbReference type="ARBA" id="ARBA00023055"/>
    </source>
</evidence>
<evidence type="ECO:0000256" key="5">
    <source>
        <dbReference type="ARBA" id="ARBA00022448"/>
    </source>
</evidence>
<evidence type="ECO:0000256" key="2">
    <source>
        <dbReference type="ARBA" id="ARBA00004623"/>
    </source>
</evidence>
<feature type="region of interest" description="Disordered" evidence="12">
    <location>
        <begin position="1806"/>
        <end position="1840"/>
    </location>
</feature>
<feature type="region of interest" description="Disordered" evidence="12">
    <location>
        <begin position="123"/>
        <end position="151"/>
    </location>
</feature>
<organism evidence="13 14">
    <name type="scientific">Albugo candida</name>
    <dbReference type="NCBI Taxonomy" id="65357"/>
    <lineage>
        <taxon>Eukaryota</taxon>
        <taxon>Sar</taxon>
        <taxon>Stramenopiles</taxon>
        <taxon>Oomycota</taxon>
        <taxon>Peronosporomycetes</taxon>
        <taxon>Albuginales</taxon>
        <taxon>Albuginaceae</taxon>
        <taxon>Albugo</taxon>
    </lineage>
</organism>
<evidence type="ECO:0000256" key="9">
    <source>
        <dbReference type="ARBA" id="ARBA00023136"/>
    </source>
</evidence>
<comment type="caution">
    <text evidence="13">The sequence shown here is derived from an EMBL/GenBank/DDBJ whole genome shotgun (WGS) entry which is preliminary data.</text>
</comment>
<feature type="region of interest" description="Disordered" evidence="12">
    <location>
        <begin position="1484"/>
        <end position="1504"/>
    </location>
</feature>
<keyword evidence="7" id="KW-0072">Autophagy</keyword>
<comment type="catalytic activity">
    <reaction evidence="11">
        <text>a 1,2-diacyl-sn-glycero-3-phosphoethanolamine(in) = a 1,2-diacyl-sn-glycero-3-phosphoethanolamine(out)</text>
        <dbReference type="Rhea" id="RHEA:38895"/>
        <dbReference type="ChEBI" id="CHEBI:64612"/>
    </reaction>
</comment>
<gene>
    <name evidence="13" type="ORF">BN9_018070</name>
</gene>
<proteinExistence type="inferred from homology"/>
<comment type="similarity">
    <text evidence="3">Belongs to the ATG2 family.</text>
</comment>
<dbReference type="InterPro" id="IPR026849">
    <property type="entry name" value="ATG2"/>
</dbReference>
<dbReference type="Proteomes" id="UP000053237">
    <property type="component" value="Unassembled WGS sequence"/>
</dbReference>
<evidence type="ECO:0000256" key="10">
    <source>
        <dbReference type="ARBA" id="ARBA00024479"/>
    </source>
</evidence>
<evidence type="ECO:0000256" key="3">
    <source>
        <dbReference type="ARBA" id="ARBA00009714"/>
    </source>
</evidence>
<evidence type="ECO:0000256" key="12">
    <source>
        <dbReference type="SAM" id="MobiDB-lite"/>
    </source>
</evidence>
<dbReference type="GO" id="GO:0061723">
    <property type="term" value="P:glycophagy"/>
    <property type="evidence" value="ECO:0007669"/>
    <property type="project" value="TreeGrafter"/>
</dbReference>
<name>A0A024G2E4_9STRA</name>
<dbReference type="GO" id="GO:0000045">
    <property type="term" value="P:autophagosome assembly"/>
    <property type="evidence" value="ECO:0007669"/>
    <property type="project" value="TreeGrafter"/>
</dbReference>
<dbReference type="GO" id="GO:0034045">
    <property type="term" value="C:phagophore assembly site membrane"/>
    <property type="evidence" value="ECO:0007669"/>
    <property type="project" value="UniProtKB-SubCell"/>
</dbReference>
<dbReference type="GO" id="GO:0005789">
    <property type="term" value="C:endoplasmic reticulum membrane"/>
    <property type="evidence" value="ECO:0007669"/>
    <property type="project" value="UniProtKB-SubCell"/>
</dbReference>
<feature type="compositionally biased region" description="Basic and acidic residues" evidence="12">
    <location>
        <begin position="1814"/>
        <end position="1823"/>
    </location>
</feature>
<sequence length="2376" mass="266184">MQFLRQLTDPALKRLYKFVLKRLIGRYLAHDELDLDQLDVHVRAGKIELCDLKLNADVLNAEWFDIWNSSSQKSGNSAPFRIEKGYIGSVRVTISYAKILTESCNVEFDDIELLLVPNSVSSYSDPKCDSAAQLSPQRNSSDKPKEKSMENTVGIKDQRDLISQEGLDFVASWIEQVTSRIKITVSNVCIRLETRDSNGEERSRDRNASDHEQEAERNESVALVCRLKWAQFTDESVVHNGSVILSEEDQNGAQGGIRSLTSSVIFGITQKIIKFRGISVEIVRDDVSGEEGGITRWILFLSDTSRQGYVQVKLAQQELMDVPSIDADIFLHSSKIVIQPRYFKAFETLIDAFDVESADKSCPEGGYVHPSSQSLYHSICEGHPSWLEMREDESQNRGQDKKKWSLSTTEFERIEEILMQYRKTKEELQVAQRSYLSGQRRSDSSIANSHAISGVLNVENVECSGLSDVEEDDFFECNSGMEQTGTFDMRQSIYASMTGEADMMNPSCTLTGKYKRSKDRQARNRAKLHLLEFEIIILYEDVQDDDDVENPESSHEHTGNFVPTHLIGLERRERLTMTMSDVLCSSVLYSSQSTMSATIGNFDIFEHAVPSLGMISVGEAQPLLKIQILRLSDSLMQKGHEVQSSSAITISTRIDYETSSTTSNGANTISSINIQVRAQPIIVEWDMYILNRSFNLLQAIEDRSKKSVVRTEGKDVRSVIRTLEISTEAAQFVLRFPMIGSDVIRYGLSSTRGLCEDRIVITLRHLVIASQVQPNGEKEDAKRSSEATLHWLLEYKFEFDDVHVELCTKKDDNQRTGEDVNYTLVDGTSDTGQSDNHSIILRIQDPSQTSIEEAIKMRMPFDEAIKHAADIDSARVGLNGWSGSTHSTAQAFECAAAPASLYFLDMKINNAKFTLSKSSFGRLLVLFEALLLINPVEVDECNAIASRGSRPNYMSMKLTLSKGKLELQHTREYGSGCVFSFAFENVKLFQVSQWLGQLVSLVHVSVQNVTMVDETLESRKPILYRTPFGPSDIPVLFIGAEIADISQKMREITIGMHVSHGTLRFEPSSQWLFELLNILVFEYPAPIIPFDSADLNEADYETIVQQMRFDIEDAVKLAVPMKTVFTKIPIKLCDVVVDYAPVNVDSHAILVIGSASVSSNIVSTATLLGYKIVAKDVELFLRNSGTNYEDIDKCIGHTQRLQNGDMKTKNSHASRHESIRARSMQQNSLHMYLDSTGYLKIVTLDFIEMFLKSSTVNCSNEMKLGSVDSTGYALTSECPQLSVELSVGTASVYACFDSFCTLTELVSDLADELNREDEPRDVTGYVGLDRVQDLSRDVTTTASRSHSVRLATSKEKVELTNIPEIISGDTTNANRDIALVQASSHAALTSTFGWKELEHSPNNNNIQPPVNLLKDIELNAFGSESTTRQGKFSTNDMETRQFQTRLDEIDRWKHRVMGTRHSSQNSRASVRISELLIEDYYKESHAEESIPKQRDDREDSPWFSDQLHVTNSSSLGIRSDEHNFEKKVATFSPQFSLEKEDENAISTAPEAIESEDHQYSSIFKVDDSAKKAMWEPKSADDERMSEMHTEVSTTSIPTRVGDTHQAHSRCTLSMSLFGSDQDETTEVELEFPYGNDLQRSLCHLLDMTDDSTINNELPESHLATKCTQNSESMIHRDDAYIPQPQSDEEISGDRTQHLQQELSSVSSVASEYTARWFHDDQSDMLGKQTPFPHIYQHHVEIPIGGAAASLTFGEREYKTALQGIANECHVLKIEPSEVSTRMHVLLRDFNLRIRLFGGSDWPTDPIETSVSAGRKNENSKKNDQQTVTVETQEHTRQRSSRQEKLLDALLDDYVPNSHDDTLTSYGSAPTRCDIFGGISGSLRDGKLVDPSSLPFAATKSTKTGRKTEEMLELSVHRIQMRLDVFNDSDSQPLASNTVAAIEDLEILDYISTSQIRKMVCYWKSDTIHPRETGSSIMKLSLMTIRPGPNLCVEHRLKMRFLPLRINLDQEVVLFLKQFASLGSTHQMNAKAPAAEKYMENSAKSGDADSIEMVTPKASIDLKETDIRLGNWFFQSIDIRPCKIKIDYRPNHVDYQALRAGDYLEVINLFVLEGMELVLRRVILSGIDGWAAVAESVLMSWVTDISRHQIHKCLASVTMPPLRSFANVGSGAADLILLPIEHYGKDRRLVRGIRKGAKSFLKSVTVETLNTASKMAQGTQSLLEQADDLISIGASSSMQKKQLQYRGSTSRIKRNSKRLGGGGIRSVQVNGGVLGSRQYLQLQPSNATEGLEQAYDSLARELHIAAKTIVAIPLVEYKKTGSHGYVRSVIRAVPVALLRPMIGATEAMSKALIGVRNAVDPEMKEDIDNKFKDFRSV</sequence>
<feature type="compositionally biased region" description="Basic and acidic residues" evidence="12">
    <location>
        <begin position="1831"/>
        <end position="1840"/>
    </location>
</feature>
<dbReference type="GO" id="GO:0061908">
    <property type="term" value="C:phagophore"/>
    <property type="evidence" value="ECO:0007669"/>
    <property type="project" value="TreeGrafter"/>
</dbReference>
<keyword evidence="6" id="KW-0256">Endoplasmic reticulum</keyword>
<keyword evidence="14" id="KW-1185">Reference proteome</keyword>
<feature type="compositionally biased region" description="Basic and acidic residues" evidence="12">
    <location>
        <begin position="140"/>
        <end position="149"/>
    </location>
</feature>
<keyword evidence="9" id="KW-0472">Membrane</keyword>
<dbReference type="PANTHER" id="PTHR13190">
    <property type="entry name" value="AUTOPHAGY-RELATED 2, ISOFORM A"/>
    <property type="match status" value="1"/>
</dbReference>
<dbReference type="GO" id="GO:0061709">
    <property type="term" value="P:reticulophagy"/>
    <property type="evidence" value="ECO:0007669"/>
    <property type="project" value="TreeGrafter"/>
</dbReference>
<evidence type="ECO:0000313" key="13">
    <source>
        <dbReference type="EMBL" id="CCI41023.1"/>
    </source>
</evidence>
<comment type="subcellular location">
    <subcellularLocation>
        <location evidence="1">Endoplasmic reticulum membrane</location>
        <topology evidence="1">Peripheral membrane protein</topology>
    </subcellularLocation>
    <subcellularLocation>
        <location evidence="2">Preautophagosomal structure membrane</location>
        <topology evidence="2">Peripheral membrane protein</topology>
    </subcellularLocation>
</comment>
<dbReference type="GO" id="GO:0006869">
    <property type="term" value="P:lipid transport"/>
    <property type="evidence" value="ECO:0007669"/>
    <property type="project" value="UniProtKB-KW"/>
</dbReference>
<dbReference type="GO" id="GO:0000422">
    <property type="term" value="P:autophagy of mitochondrion"/>
    <property type="evidence" value="ECO:0007669"/>
    <property type="project" value="TreeGrafter"/>
</dbReference>
<evidence type="ECO:0000256" key="11">
    <source>
        <dbReference type="ARBA" id="ARBA00024615"/>
    </source>
</evidence>
<evidence type="ECO:0000313" key="14">
    <source>
        <dbReference type="Proteomes" id="UP000053237"/>
    </source>
</evidence>
<dbReference type="EMBL" id="CAIX01000014">
    <property type="protein sequence ID" value="CCI41023.1"/>
    <property type="molecule type" value="Genomic_DNA"/>
</dbReference>
<reference evidence="13 14" key="1">
    <citation type="submission" date="2012-05" db="EMBL/GenBank/DDBJ databases">
        <title>Recombination and specialization in a pathogen metapopulation.</title>
        <authorList>
            <person name="Gardiner A."/>
            <person name="Kemen E."/>
            <person name="Schultz-Larsen T."/>
            <person name="MacLean D."/>
            <person name="Van Oosterhout C."/>
            <person name="Jones J.D.G."/>
        </authorList>
    </citation>
    <scope>NUCLEOTIDE SEQUENCE [LARGE SCALE GENOMIC DNA]</scope>
    <source>
        <strain evidence="13 14">Ac Nc2</strain>
    </source>
</reference>
<dbReference type="OrthoDB" id="18982at2759"/>
<evidence type="ECO:0000256" key="6">
    <source>
        <dbReference type="ARBA" id="ARBA00022824"/>
    </source>
</evidence>
<feature type="compositionally biased region" description="Basic and acidic residues" evidence="12">
    <location>
        <begin position="1484"/>
        <end position="1500"/>
    </location>
</feature>
<evidence type="ECO:0000256" key="7">
    <source>
        <dbReference type="ARBA" id="ARBA00023006"/>
    </source>
</evidence>
<feature type="region of interest" description="Disordered" evidence="12">
    <location>
        <begin position="196"/>
        <end position="215"/>
    </location>
</feature>
<dbReference type="Pfam" id="PF13329">
    <property type="entry name" value="ATG2_CAD"/>
    <property type="match status" value="2"/>
</dbReference>
<dbReference type="GO" id="GO:0032266">
    <property type="term" value="F:phosphatidylinositol-3-phosphate binding"/>
    <property type="evidence" value="ECO:0007669"/>
    <property type="project" value="TreeGrafter"/>
</dbReference>
<evidence type="ECO:0000256" key="1">
    <source>
        <dbReference type="ARBA" id="ARBA00004406"/>
    </source>
</evidence>
<accession>A0A024G2E4</accession>
<evidence type="ECO:0000256" key="4">
    <source>
        <dbReference type="ARBA" id="ARBA00018070"/>
    </source>
</evidence>
<dbReference type="GO" id="GO:0034727">
    <property type="term" value="P:piecemeal microautophagy of the nucleus"/>
    <property type="evidence" value="ECO:0007669"/>
    <property type="project" value="TreeGrafter"/>
</dbReference>
<comment type="catalytic activity">
    <reaction evidence="10">
        <text>a 1,2-diacyl-sn-glycero-3-phospho-L-serine(in) = a 1,2-diacyl-sn-glycero-3-phospho-L-serine(out)</text>
        <dbReference type="Rhea" id="RHEA:38663"/>
        <dbReference type="ChEBI" id="CHEBI:57262"/>
    </reaction>
</comment>